<evidence type="ECO:0000256" key="2">
    <source>
        <dbReference type="SAM" id="MobiDB-lite"/>
    </source>
</evidence>
<dbReference type="PROSITE" id="PS50222">
    <property type="entry name" value="EF_HAND_2"/>
    <property type="match status" value="2"/>
</dbReference>
<dbReference type="PROSITE" id="PS00018">
    <property type="entry name" value="EF_HAND_1"/>
    <property type="match status" value="2"/>
</dbReference>
<dbReference type="SMART" id="SM00054">
    <property type="entry name" value="EFh"/>
    <property type="match status" value="2"/>
</dbReference>
<dbReference type="GO" id="GO:0005509">
    <property type="term" value="F:calcium ion binding"/>
    <property type="evidence" value="ECO:0007669"/>
    <property type="project" value="InterPro"/>
</dbReference>
<dbReference type="EMBL" id="HBEG01053396">
    <property type="protein sequence ID" value="CAD8388807.1"/>
    <property type="molecule type" value="Transcribed_RNA"/>
</dbReference>
<sequence>MEAFFQGRKVMKMQPHLRQFFRVLDTSGDGKVQIEELIQAMKRGVDIPPAVRDVVSVTRMIDLFDVLDMDRSGEIEEEEFVDGICQMALTNVTMEAAQILHLLRSFRREMREALNADSHCPTQVQPLPPPEAVPMDSAPPSPVESEVCSAPSLGPPATDACRVTSERL</sequence>
<proteinExistence type="predicted"/>
<accession>A0A7S0BD47</accession>
<dbReference type="CDD" id="cd00051">
    <property type="entry name" value="EFh"/>
    <property type="match status" value="1"/>
</dbReference>
<feature type="domain" description="EF-hand" evidence="3">
    <location>
        <begin position="55"/>
        <end position="90"/>
    </location>
</feature>
<organism evidence="4">
    <name type="scientific">Pyrodinium bahamense</name>
    <dbReference type="NCBI Taxonomy" id="73915"/>
    <lineage>
        <taxon>Eukaryota</taxon>
        <taxon>Sar</taxon>
        <taxon>Alveolata</taxon>
        <taxon>Dinophyceae</taxon>
        <taxon>Gonyaulacales</taxon>
        <taxon>Pyrocystaceae</taxon>
        <taxon>Pyrodinium</taxon>
    </lineage>
</organism>
<dbReference type="Gene3D" id="1.10.238.10">
    <property type="entry name" value="EF-hand"/>
    <property type="match status" value="1"/>
</dbReference>
<feature type="compositionally biased region" description="Pro residues" evidence="2">
    <location>
        <begin position="126"/>
        <end position="142"/>
    </location>
</feature>
<evidence type="ECO:0000256" key="1">
    <source>
        <dbReference type="ARBA" id="ARBA00022837"/>
    </source>
</evidence>
<name>A0A7S0BD47_9DINO</name>
<dbReference type="InterPro" id="IPR011992">
    <property type="entry name" value="EF-hand-dom_pair"/>
</dbReference>
<feature type="region of interest" description="Disordered" evidence="2">
    <location>
        <begin position="117"/>
        <end position="168"/>
    </location>
</feature>
<evidence type="ECO:0000259" key="3">
    <source>
        <dbReference type="PROSITE" id="PS50222"/>
    </source>
</evidence>
<keyword evidence="1" id="KW-0106">Calcium</keyword>
<dbReference type="AlphaFoldDB" id="A0A7S0BD47"/>
<dbReference type="SUPFAM" id="SSF47473">
    <property type="entry name" value="EF-hand"/>
    <property type="match status" value="1"/>
</dbReference>
<feature type="domain" description="EF-hand" evidence="3">
    <location>
        <begin position="12"/>
        <end position="47"/>
    </location>
</feature>
<dbReference type="InterPro" id="IPR002048">
    <property type="entry name" value="EF_hand_dom"/>
</dbReference>
<gene>
    <name evidence="4" type="ORF">PBAH0796_LOCUS32495</name>
</gene>
<dbReference type="InterPro" id="IPR018247">
    <property type="entry name" value="EF_Hand_1_Ca_BS"/>
</dbReference>
<dbReference type="Pfam" id="PF13499">
    <property type="entry name" value="EF-hand_7"/>
    <property type="match status" value="1"/>
</dbReference>
<reference evidence="4" key="1">
    <citation type="submission" date="2021-01" db="EMBL/GenBank/DDBJ databases">
        <authorList>
            <person name="Corre E."/>
            <person name="Pelletier E."/>
            <person name="Niang G."/>
            <person name="Scheremetjew M."/>
            <person name="Finn R."/>
            <person name="Kale V."/>
            <person name="Holt S."/>
            <person name="Cochrane G."/>
            <person name="Meng A."/>
            <person name="Brown T."/>
            <person name="Cohen L."/>
        </authorList>
    </citation>
    <scope>NUCLEOTIDE SEQUENCE</scope>
    <source>
        <strain evidence="4">Pbaha01</strain>
    </source>
</reference>
<evidence type="ECO:0000313" key="4">
    <source>
        <dbReference type="EMBL" id="CAD8388807.1"/>
    </source>
</evidence>
<protein>
    <recommendedName>
        <fullName evidence="3">EF-hand domain-containing protein</fullName>
    </recommendedName>
</protein>